<evidence type="ECO:0000256" key="8">
    <source>
        <dbReference type="ARBA" id="ARBA00023136"/>
    </source>
</evidence>
<evidence type="ECO:0000256" key="6">
    <source>
        <dbReference type="ARBA" id="ARBA00022989"/>
    </source>
</evidence>
<keyword evidence="4 9" id="KW-0812">Transmembrane</keyword>
<comment type="caution">
    <text evidence="11">The sequence shown here is derived from an EMBL/GenBank/DDBJ whole genome shotgun (WGS) entry which is preliminary data.</text>
</comment>
<dbReference type="GO" id="GO:0031966">
    <property type="term" value="C:mitochondrial membrane"/>
    <property type="evidence" value="ECO:0007669"/>
    <property type="project" value="UniProtKB-SubCell"/>
</dbReference>
<evidence type="ECO:0000256" key="3">
    <source>
        <dbReference type="ARBA" id="ARBA00022448"/>
    </source>
</evidence>
<keyword evidence="6" id="KW-1133">Transmembrane helix</keyword>
<keyword evidence="8 9" id="KW-0472">Membrane</keyword>
<feature type="repeat" description="Solcar" evidence="9">
    <location>
        <begin position="90"/>
        <end position="189"/>
    </location>
</feature>
<dbReference type="GO" id="GO:1990575">
    <property type="term" value="P:mitochondrial L-ornithine transmembrane transport"/>
    <property type="evidence" value="ECO:0007669"/>
    <property type="project" value="TreeGrafter"/>
</dbReference>
<dbReference type="InterPro" id="IPR050567">
    <property type="entry name" value="Mitochondrial_Carrier"/>
</dbReference>
<evidence type="ECO:0000256" key="2">
    <source>
        <dbReference type="ARBA" id="ARBA00006375"/>
    </source>
</evidence>
<gene>
    <name evidence="11" type="ORF">AYI70_g6687</name>
</gene>
<dbReference type="PROSITE" id="PS50920">
    <property type="entry name" value="SOLCAR"/>
    <property type="match status" value="2"/>
</dbReference>
<keyword evidence="5" id="KW-0677">Repeat</keyword>
<evidence type="ECO:0000256" key="4">
    <source>
        <dbReference type="ARBA" id="ARBA00022692"/>
    </source>
</evidence>
<sequence length="320" mass="34434">MDSPNEIISSMLTDDALTNINAENDFQKQKMKNAINPAWDLLFGSLAGMNGKFIEYPFDTVKVRMQTMDSKVFNGTLDCLKQTWKNEGFKGFYRLALCGGISGAICSLMLSPIELVKCKLQVENVASYGATSGASAGSSPKFNGPLSVLKSILKSGGIAGLYKGFGPTLVRESFGTALWFGTYEVICKKYLSNKAEKLAIANNSRSPDGSLIAVPLTKSDIGPTILVIAGGTAGVVYNFCMFPVDVIKSRIQTLDLLGSSSSGLSKSSSSFDVAKALYKQGGIRAFYRGLGVTLLRAFPANASMFLTFEYLSRLFTSLHN</sequence>
<reference evidence="11 12" key="1">
    <citation type="submission" date="2017-01" db="EMBL/GenBank/DDBJ databases">
        <authorList>
            <person name="Mah S.A."/>
            <person name="Swanson W.J."/>
            <person name="Moy G.W."/>
            <person name="Vacquier V.D."/>
        </authorList>
    </citation>
    <scope>NUCLEOTIDE SEQUENCE [LARGE SCALE GENOMIC DNA]</scope>
    <source>
        <strain evidence="11 12">GSMNP</strain>
    </source>
</reference>
<dbReference type="OrthoDB" id="2382881at2759"/>
<evidence type="ECO:0000313" key="12">
    <source>
        <dbReference type="Proteomes" id="UP000187283"/>
    </source>
</evidence>
<organism evidence="11 12">
    <name type="scientific">Smittium culicis</name>
    <dbReference type="NCBI Taxonomy" id="133412"/>
    <lineage>
        <taxon>Eukaryota</taxon>
        <taxon>Fungi</taxon>
        <taxon>Fungi incertae sedis</taxon>
        <taxon>Zoopagomycota</taxon>
        <taxon>Kickxellomycotina</taxon>
        <taxon>Harpellomycetes</taxon>
        <taxon>Harpellales</taxon>
        <taxon>Legeriomycetaceae</taxon>
        <taxon>Smittium</taxon>
    </lineage>
</organism>
<dbReference type="InterPro" id="IPR023395">
    <property type="entry name" value="MCP_dom_sf"/>
</dbReference>
<dbReference type="GO" id="GO:0000064">
    <property type="term" value="F:L-ornithine transmembrane transporter activity"/>
    <property type="evidence" value="ECO:0007669"/>
    <property type="project" value="TreeGrafter"/>
</dbReference>
<evidence type="ECO:0000313" key="11">
    <source>
        <dbReference type="EMBL" id="OMJ16309.1"/>
    </source>
</evidence>
<dbReference type="STRING" id="133412.A0A1R1XNW7"/>
<keyword evidence="12" id="KW-1185">Reference proteome</keyword>
<evidence type="ECO:0000256" key="9">
    <source>
        <dbReference type="PROSITE-ProRule" id="PRU00282"/>
    </source>
</evidence>
<comment type="subcellular location">
    <subcellularLocation>
        <location evidence="1">Mitochondrion membrane</location>
        <topology evidence="1">Multi-pass membrane protein</topology>
    </subcellularLocation>
</comment>
<protein>
    <submittedName>
        <fullName evidence="11">Mitochondrial ornithine transporter 1</fullName>
    </submittedName>
</protein>
<dbReference type="InterPro" id="IPR018108">
    <property type="entry name" value="MCP_transmembrane"/>
</dbReference>
<evidence type="ECO:0000256" key="5">
    <source>
        <dbReference type="ARBA" id="ARBA00022737"/>
    </source>
</evidence>
<keyword evidence="7" id="KW-0496">Mitochondrion</keyword>
<evidence type="ECO:0000256" key="10">
    <source>
        <dbReference type="RuleBase" id="RU000488"/>
    </source>
</evidence>
<feature type="repeat" description="Solcar" evidence="9">
    <location>
        <begin position="221"/>
        <end position="314"/>
    </location>
</feature>
<dbReference type="PANTHER" id="PTHR45624">
    <property type="entry name" value="MITOCHONDRIAL BASIC AMINO ACIDS TRANSPORTER-RELATED"/>
    <property type="match status" value="1"/>
</dbReference>
<name>A0A1R1XNW7_9FUNG</name>
<dbReference type="Gene3D" id="1.50.40.10">
    <property type="entry name" value="Mitochondrial carrier domain"/>
    <property type="match status" value="2"/>
</dbReference>
<keyword evidence="3 10" id="KW-0813">Transport</keyword>
<proteinExistence type="inferred from homology"/>
<dbReference type="Proteomes" id="UP000187283">
    <property type="component" value="Unassembled WGS sequence"/>
</dbReference>
<evidence type="ECO:0000256" key="7">
    <source>
        <dbReference type="ARBA" id="ARBA00023128"/>
    </source>
</evidence>
<dbReference type="EMBL" id="LSSN01002375">
    <property type="protein sequence ID" value="OMJ16309.1"/>
    <property type="molecule type" value="Genomic_DNA"/>
</dbReference>
<dbReference type="Pfam" id="PF00153">
    <property type="entry name" value="Mito_carr"/>
    <property type="match status" value="3"/>
</dbReference>
<dbReference type="AlphaFoldDB" id="A0A1R1XNW7"/>
<accession>A0A1R1XNW7</accession>
<dbReference type="SUPFAM" id="SSF103506">
    <property type="entry name" value="Mitochondrial carrier"/>
    <property type="match status" value="1"/>
</dbReference>
<comment type="similarity">
    <text evidence="2 10">Belongs to the mitochondrial carrier (TC 2.A.29) family.</text>
</comment>
<dbReference type="PANTHER" id="PTHR45624:SF31">
    <property type="entry name" value="MITOCHONDRIAL ORNITHINE TRANSPORTER 1"/>
    <property type="match status" value="1"/>
</dbReference>
<evidence type="ECO:0000256" key="1">
    <source>
        <dbReference type="ARBA" id="ARBA00004225"/>
    </source>
</evidence>